<accession>G8XZC5</accession>
<dbReference type="InParanoid" id="G8XZC5"/>
<dbReference type="eggNOG" id="ENOG502T6HG">
    <property type="taxonomic scope" value="Eukaryota"/>
</dbReference>
<reference evidence="1 2" key="1">
    <citation type="journal article" date="2012" name="G3 (Bethesda)">
        <title>Pichia sorbitophila, an interspecies yeast hybrid reveals early steps of genome resolution following polyploidization.</title>
        <authorList>
            <person name="Leh Louis V."/>
            <person name="Despons L."/>
            <person name="Friedrich A."/>
            <person name="Martin T."/>
            <person name="Durrens P."/>
            <person name="Casaregola S."/>
            <person name="Neuveglise C."/>
            <person name="Fairhead C."/>
            <person name="Marck C."/>
            <person name="Cruz J.A."/>
            <person name="Straub M.L."/>
            <person name="Kugler V."/>
            <person name="Sacerdot C."/>
            <person name="Uzunov Z."/>
            <person name="Thierry A."/>
            <person name="Weiss S."/>
            <person name="Bleykasten C."/>
            <person name="De Montigny J."/>
            <person name="Jacques N."/>
            <person name="Jung P."/>
            <person name="Lemaire M."/>
            <person name="Mallet S."/>
            <person name="Morel G."/>
            <person name="Richard G.F."/>
            <person name="Sarkar A."/>
            <person name="Savel G."/>
            <person name="Schacherer J."/>
            <person name="Seret M.L."/>
            <person name="Talla E."/>
            <person name="Samson G."/>
            <person name="Jubin C."/>
            <person name="Poulain J."/>
            <person name="Vacherie B."/>
            <person name="Barbe V."/>
            <person name="Pelletier E."/>
            <person name="Sherman D.J."/>
            <person name="Westhof E."/>
            <person name="Weissenbach J."/>
            <person name="Baret P.V."/>
            <person name="Wincker P."/>
            <person name="Gaillardin C."/>
            <person name="Dujon B."/>
            <person name="Souciet J.L."/>
        </authorList>
    </citation>
    <scope>NUCLEOTIDE SEQUENCE [LARGE SCALE GENOMIC DNA]</scope>
    <source>
        <strain evidence="2">ATCC MYA-4447 / BCRC 22081 / CBS 7064 / NBRC 10061 / NRRL Y-12695</strain>
    </source>
</reference>
<dbReference type="HOGENOM" id="CLU_534299_0_0_1"/>
<dbReference type="EMBL" id="FO082046">
    <property type="protein sequence ID" value="CCE87034.1"/>
    <property type="molecule type" value="Genomic_DNA"/>
</dbReference>
<keyword evidence="2" id="KW-1185">Reference proteome</keyword>
<organism evidence="1 2">
    <name type="scientific">Pichia sorbitophila (strain ATCC MYA-4447 / BCRC 22081 / CBS 7064 / NBRC 10061 / NRRL Y-12695)</name>
    <name type="common">Hybrid yeast</name>
    <dbReference type="NCBI Taxonomy" id="559304"/>
    <lineage>
        <taxon>Eukaryota</taxon>
        <taxon>Fungi</taxon>
        <taxon>Dikarya</taxon>
        <taxon>Ascomycota</taxon>
        <taxon>Saccharomycotina</taxon>
        <taxon>Pichiomycetes</taxon>
        <taxon>Debaryomycetaceae</taxon>
        <taxon>Millerozyma</taxon>
    </lineage>
</organism>
<dbReference type="Gene3D" id="3.80.10.10">
    <property type="entry name" value="Ribonuclease Inhibitor"/>
    <property type="match status" value="1"/>
</dbReference>
<dbReference type="AlphaFoldDB" id="G8XZC5"/>
<dbReference type="PROSITE" id="PS51450">
    <property type="entry name" value="LRR"/>
    <property type="match status" value="1"/>
</dbReference>
<name>G8XZC5_PICSO</name>
<dbReference type="SUPFAM" id="SSF52058">
    <property type="entry name" value="L domain-like"/>
    <property type="match status" value="1"/>
</dbReference>
<gene>
    <name evidence="1" type="primary">Piso0_005569</name>
    <name evidence="1" type="ORF">GNLVRS01_PISO0N17789g</name>
</gene>
<protein>
    <submittedName>
        <fullName evidence="1">Piso0_005569 protein</fullName>
    </submittedName>
</protein>
<evidence type="ECO:0000313" key="2">
    <source>
        <dbReference type="Proteomes" id="UP000005222"/>
    </source>
</evidence>
<sequence length="511" mass="58388">MMIPLTYYPGEVVTQILRFLNTSEVGNIIDFSLTYNDIWLASICFHILCEREFVIMDSMKPIELKSSTHAVENICSKSSLTSISLLEMMLQFKNLTHSRDYSKKINIFFETYKTENSKLIRQKIFELAHRFCQSNEGIPTRFSLFFCASKNTSWVSLAKLLRKLGTIIILNTGELSLLGPKMCRHLRNMTNSFPNLKALNIDSSGEILPIELGDEVSNIESLSCKSGGLLKFNTALPPLKHLSLQNVAIDVSGHNKFSNLLTLRLNNTVNTACLVSRNEFPKVHELHIEDTEIDLPDLNFQLFTNLKCLNLINVQSYYFGEITIPQGLTSLVIEETFLPLMQLNYASLPTSLKYLDLKTDYQFNFSSIKFPINLKSLAISGGYGDFNCRQFICPPFLEELKITGQNLKSSHKLRLPKSLRLLDLTSNNIYKISGMKLPDNIRNLNLSYNHLTSLENSVLPIKLEILYLHQSESFGKAHDLRYLINLKFLYLNANDFDRFRVNDITTSKRSL</sequence>
<dbReference type="OrthoDB" id="266138at2759"/>
<proteinExistence type="predicted"/>
<dbReference type="InterPro" id="IPR001611">
    <property type="entry name" value="Leu-rich_rpt"/>
</dbReference>
<dbReference type="Proteomes" id="UP000005222">
    <property type="component" value="Chromosome N"/>
</dbReference>
<evidence type="ECO:0000313" key="1">
    <source>
        <dbReference type="EMBL" id="CCE87034.1"/>
    </source>
</evidence>
<dbReference type="InterPro" id="IPR032675">
    <property type="entry name" value="LRR_dom_sf"/>
</dbReference>